<dbReference type="GO" id="GO:0005524">
    <property type="term" value="F:ATP binding"/>
    <property type="evidence" value="ECO:0007669"/>
    <property type="project" value="UniProtKB-KW"/>
</dbReference>
<keyword evidence="9 11" id="KW-0472">Membrane</keyword>
<dbReference type="PANTHER" id="PTHR24223">
    <property type="entry name" value="ATP-BINDING CASSETTE SUB-FAMILY C"/>
    <property type="match status" value="1"/>
</dbReference>
<dbReference type="Gene3D" id="1.20.1560.10">
    <property type="entry name" value="ABC transporter type 1, transmembrane domain"/>
    <property type="match status" value="2"/>
</dbReference>
<feature type="transmembrane region" description="Helical" evidence="11">
    <location>
        <begin position="721"/>
        <end position="747"/>
    </location>
</feature>
<dbReference type="PROSITE" id="PS50929">
    <property type="entry name" value="ABC_TM1F"/>
    <property type="match status" value="2"/>
</dbReference>
<comment type="similarity">
    <text evidence="2">Belongs to the ABC transporter superfamily. ABCC family. Conjugate transporter (TC 3.A.1.208) subfamily.</text>
</comment>
<keyword evidence="7" id="KW-0067">ATP-binding</keyword>
<dbReference type="InterPro" id="IPR003593">
    <property type="entry name" value="AAA+_ATPase"/>
</dbReference>
<dbReference type="SUPFAM" id="SSF52540">
    <property type="entry name" value="P-loop containing nucleoside triphosphate hydrolases"/>
    <property type="match status" value="2"/>
</dbReference>
<evidence type="ECO:0000256" key="7">
    <source>
        <dbReference type="ARBA" id="ARBA00022840"/>
    </source>
</evidence>
<feature type="transmembrane region" description="Helical" evidence="11">
    <location>
        <begin position="902"/>
        <end position="926"/>
    </location>
</feature>
<keyword evidence="5" id="KW-0677">Repeat</keyword>
<keyword evidence="3" id="KW-0813">Transport</keyword>
<evidence type="ECO:0000256" key="3">
    <source>
        <dbReference type="ARBA" id="ARBA00022448"/>
    </source>
</evidence>
<protein>
    <submittedName>
        <fullName evidence="14">Uncharacterized protein</fullName>
    </submittedName>
</protein>
<feature type="domain" description="ABC transporter" evidence="12">
    <location>
        <begin position="405"/>
        <end position="630"/>
    </location>
</feature>
<feature type="compositionally biased region" description="Polar residues" evidence="10">
    <location>
        <begin position="1"/>
        <end position="14"/>
    </location>
</feature>
<feature type="transmembrane region" description="Helical" evidence="11">
    <location>
        <begin position="304"/>
        <end position="324"/>
    </location>
</feature>
<feature type="transmembrane region" description="Helical" evidence="11">
    <location>
        <begin position="330"/>
        <end position="356"/>
    </location>
</feature>
<keyword evidence="4 11" id="KW-0812">Transmembrane</keyword>
<sequence length="1221" mass="133343">MRLSSTPPQASYDTFGTPAPSTRHPADDASVFSDLFLAWALPLIRQTRQLNLADLWPLQAVNSCEANTARFAAAYDASSSSIPHSIVRVYGGTLLLTGAMTAGMRFLEIVGPVVLNQVVSATTDADHSTLYWYLALLLVAKATSAILVARLPLMEEIFGLRLASALKGLLFRKLLGKVCHKQDNVVDLANAYSSDMDGLVSGCRSIHNLWIMPVQIAVASVVLYREIGVAAFAGMAVIVLVMGLTSALSKRQSEAYRRIARARDARMQVVKETFGSILVVKLHAWEQKCRDRIRACREIELTNIWSYMVVVSISSCMFWVGPLLVSTASFAVYTLVLGQSLTAAKVFTSMALFRVIQTPLTVLPMHITAVLQARVSLQRVSSYLGQPNKPTHRLPMTPPEASTMVVIENGSFGWGTDNQTPILTNISLTISRGDLVVVHGKVGSGKSSLCHAIMGEMTQTQGTTGVYGSIAYASQEAWIQQMSVRDNILFGAPFDSTKYTRVVDACGLLPDFALMKFGDLTAVGSKGCNLSGGQKARIGLARACYSNADIVILDAPLAAIDAVVQKEIMTKCIETLLKSKTVILVTHNADVIGSKSVNRLVELDVGSLKHTLVKPSSSTSSTPLSKNVVTVFASIEDQAKWGQHFENAISEQLGEEKRAVGRVGRGVYGSYVASFGGWPIILAMVVIQTATQVMQVGSDVWLGYWTASDDAVARTPWYLSIYAALCGGMMVTVLCRTLLVAVAGLNASRRLFDQMSRGLLGTSMSFFDATPTGRIVNRFAEDISSIDIWLPANYRSFTGWLFSVAASLLTSMIVVRWWGLLFLPLFYMYAWVTQVYLIPFREITRLWNVSNSPILSYLDEVDHGFTLIRAFGSAYMEQAMSRHAHHVDTASRARFARSVVNAWFDTCVALLGTMLVMIVAFGLVYFRAVLSAGLVGLVFNYILMVDANILELVIAYSWMENNMVYPERVLEFGSLENEDPEAPHKGQMTLTQGAIAFNHVQFRYKPTGEYVLQDLTCAIAGGEKIGIVGRTGAGKSSLTMVLFRMYPLTSGSISIDGRDIATIAKTDLRRHLSIIPQSPVLFKGTLRQYLDPFGAFDDAALWDVVTKAGLHSLVSGLPEKLSSEVAEKGSNLSVGERQMLCLARALLVQSKIVVLDEATAAMDHDTDVRLQQVIATEFATATVLTIAHRLHTVMHSDRIMVMDAGRVVEFDTPTALLAKED</sequence>
<feature type="transmembrane region" description="Helical" evidence="11">
    <location>
        <begin position="230"/>
        <end position="248"/>
    </location>
</feature>
<evidence type="ECO:0000259" key="13">
    <source>
        <dbReference type="PROSITE" id="PS50929"/>
    </source>
</evidence>
<dbReference type="InterPro" id="IPR044726">
    <property type="entry name" value="ABCC_6TM_D2"/>
</dbReference>
<feature type="domain" description="ABC transporter" evidence="12">
    <location>
        <begin position="995"/>
        <end position="1221"/>
    </location>
</feature>
<evidence type="ECO:0000259" key="12">
    <source>
        <dbReference type="PROSITE" id="PS50893"/>
    </source>
</evidence>
<feature type="transmembrane region" description="Helical" evidence="11">
    <location>
        <begin position="667"/>
        <end position="687"/>
    </location>
</feature>
<feature type="transmembrane region" description="Helical" evidence="11">
    <location>
        <begin position="130"/>
        <end position="151"/>
    </location>
</feature>
<feature type="domain" description="ABC transmembrane type-1" evidence="13">
    <location>
        <begin position="95"/>
        <end position="372"/>
    </location>
</feature>
<evidence type="ECO:0000256" key="8">
    <source>
        <dbReference type="ARBA" id="ARBA00022989"/>
    </source>
</evidence>
<dbReference type="SMART" id="SM00382">
    <property type="entry name" value="AAA"/>
    <property type="match status" value="2"/>
</dbReference>
<dbReference type="FunFam" id="1.20.1560.10:FF:000013">
    <property type="entry name" value="ABC transporter C family member 2"/>
    <property type="match status" value="1"/>
</dbReference>
<dbReference type="CDD" id="cd03244">
    <property type="entry name" value="ABCC_MRP_domain2"/>
    <property type="match status" value="1"/>
</dbReference>
<dbReference type="CDD" id="cd18579">
    <property type="entry name" value="ABC_6TM_ABCC_D1"/>
    <property type="match status" value="1"/>
</dbReference>
<dbReference type="GO" id="GO:0005774">
    <property type="term" value="C:vacuolar membrane"/>
    <property type="evidence" value="ECO:0007669"/>
    <property type="project" value="UniProtKB-SubCell"/>
</dbReference>
<dbReference type="InterPro" id="IPR017871">
    <property type="entry name" value="ABC_transporter-like_CS"/>
</dbReference>
<dbReference type="Gene3D" id="3.40.50.300">
    <property type="entry name" value="P-loop containing nucleotide triphosphate hydrolases"/>
    <property type="match status" value="2"/>
</dbReference>
<accession>A0A6A4ZMM2</accession>
<dbReference type="Pfam" id="PF00664">
    <property type="entry name" value="ABC_membrane"/>
    <property type="match status" value="2"/>
</dbReference>
<keyword evidence="8 11" id="KW-1133">Transmembrane helix</keyword>
<dbReference type="InterPro" id="IPR036640">
    <property type="entry name" value="ABC1_TM_sf"/>
</dbReference>
<dbReference type="FunFam" id="3.40.50.300:FF:000997">
    <property type="entry name" value="Multidrug resistance-associated protein 1"/>
    <property type="match status" value="1"/>
</dbReference>
<name>A0A6A4ZMM2_9STRA</name>
<dbReference type="PROSITE" id="PS00211">
    <property type="entry name" value="ABC_TRANSPORTER_1"/>
    <property type="match status" value="1"/>
</dbReference>
<evidence type="ECO:0000256" key="9">
    <source>
        <dbReference type="ARBA" id="ARBA00023136"/>
    </source>
</evidence>
<comment type="caution">
    <text evidence="14">The sequence shown here is derived from an EMBL/GenBank/DDBJ whole genome shotgun (WGS) entry which is preliminary data.</text>
</comment>
<feature type="region of interest" description="Disordered" evidence="10">
    <location>
        <begin position="1"/>
        <end position="23"/>
    </location>
</feature>
<feature type="transmembrane region" description="Helical" evidence="11">
    <location>
        <begin position="938"/>
        <end position="958"/>
    </location>
</feature>
<gene>
    <name evidence="14" type="ORF">As57867_004094</name>
</gene>
<evidence type="ECO:0000256" key="11">
    <source>
        <dbReference type="SAM" id="Phobius"/>
    </source>
</evidence>
<evidence type="ECO:0000313" key="14">
    <source>
        <dbReference type="EMBL" id="KAF0714004.1"/>
    </source>
</evidence>
<evidence type="ECO:0000256" key="1">
    <source>
        <dbReference type="ARBA" id="ARBA00004128"/>
    </source>
</evidence>
<evidence type="ECO:0000256" key="6">
    <source>
        <dbReference type="ARBA" id="ARBA00022741"/>
    </source>
</evidence>
<dbReference type="InterPro" id="IPR027417">
    <property type="entry name" value="P-loop_NTPase"/>
</dbReference>
<proteinExistence type="inferred from homology"/>
<evidence type="ECO:0000256" key="10">
    <source>
        <dbReference type="SAM" id="MobiDB-lite"/>
    </source>
</evidence>
<dbReference type="PROSITE" id="PS50893">
    <property type="entry name" value="ABC_TRANSPORTER_2"/>
    <property type="match status" value="2"/>
</dbReference>
<dbReference type="SUPFAM" id="SSF90123">
    <property type="entry name" value="ABC transporter transmembrane region"/>
    <property type="match status" value="2"/>
</dbReference>
<dbReference type="AlphaFoldDB" id="A0A6A4ZMM2"/>
<reference evidence="14" key="1">
    <citation type="submission" date="2019-06" db="EMBL/GenBank/DDBJ databases">
        <title>Genomics analysis of Aphanomyces spp. identifies a new class of oomycete effector associated with host adaptation.</title>
        <authorList>
            <person name="Gaulin E."/>
        </authorList>
    </citation>
    <scope>NUCLEOTIDE SEQUENCE</scope>
    <source>
        <strain evidence="14">CBS 578.67</strain>
    </source>
</reference>
<comment type="subcellular location">
    <subcellularLocation>
        <location evidence="1">Vacuole membrane</location>
        <topology evidence="1">Multi-pass membrane protein</topology>
    </subcellularLocation>
</comment>
<dbReference type="InterPro" id="IPR011527">
    <property type="entry name" value="ABC1_TM_dom"/>
</dbReference>
<dbReference type="Pfam" id="PF00005">
    <property type="entry name" value="ABC_tran"/>
    <property type="match status" value="2"/>
</dbReference>
<feature type="non-terminal residue" evidence="14">
    <location>
        <position position="1221"/>
    </location>
</feature>
<evidence type="ECO:0000256" key="4">
    <source>
        <dbReference type="ARBA" id="ARBA00022692"/>
    </source>
</evidence>
<dbReference type="PANTHER" id="PTHR24223:SF443">
    <property type="entry name" value="MULTIDRUG-RESISTANCE LIKE PROTEIN 1, ISOFORM I"/>
    <property type="match status" value="1"/>
</dbReference>
<dbReference type="CDD" id="cd18580">
    <property type="entry name" value="ABC_6TM_ABCC_D2"/>
    <property type="match status" value="1"/>
</dbReference>
<organism evidence="14">
    <name type="scientific">Aphanomyces stellatus</name>
    <dbReference type="NCBI Taxonomy" id="120398"/>
    <lineage>
        <taxon>Eukaryota</taxon>
        <taxon>Sar</taxon>
        <taxon>Stramenopiles</taxon>
        <taxon>Oomycota</taxon>
        <taxon>Saprolegniomycetes</taxon>
        <taxon>Saprolegniales</taxon>
        <taxon>Verrucalvaceae</taxon>
        <taxon>Aphanomyces</taxon>
    </lineage>
</organism>
<evidence type="ECO:0000256" key="2">
    <source>
        <dbReference type="ARBA" id="ARBA00009726"/>
    </source>
</evidence>
<dbReference type="InterPro" id="IPR050173">
    <property type="entry name" value="ABC_transporter_C-like"/>
</dbReference>
<dbReference type="InterPro" id="IPR003439">
    <property type="entry name" value="ABC_transporter-like_ATP-bd"/>
</dbReference>
<evidence type="ECO:0000256" key="5">
    <source>
        <dbReference type="ARBA" id="ARBA00022737"/>
    </source>
</evidence>
<dbReference type="EMBL" id="VJMH01000879">
    <property type="protein sequence ID" value="KAF0714004.1"/>
    <property type="molecule type" value="Genomic_DNA"/>
</dbReference>
<feature type="transmembrane region" description="Helical" evidence="11">
    <location>
        <begin position="797"/>
        <end position="815"/>
    </location>
</feature>
<feature type="domain" description="ABC transmembrane type-1" evidence="13">
    <location>
        <begin position="682"/>
        <end position="945"/>
    </location>
</feature>
<dbReference type="GO" id="GO:0016887">
    <property type="term" value="F:ATP hydrolysis activity"/>
    <property type="evidence" value="ECO:0007669"/>
    <property type="project" value="InterPro"/>
</dbReference>
<dbReference type="InterPro" id="IPR044746">
    <property type="entry name" value="ABCC_6TM_D1"/>
</dbReference>
<keyword evidence="6" id="KW-0547">Nucleotide-binding</keyword>
<dbReference type="FunFam" id="3.40.50.300:FF:000610">
    <property type="entry name" value="Multidrug resistance-associated ABC transporter"/>
    <property type="match status" value="1"/>
</dbReference>
<dbReference type="CDD" id="cd03250">
    <property type="entry name" value="ABCC_MRP_domain1"/>
    <property type="match status" value="1"/>
</dbReference>
<dbReference type="GO" id="GO:0140359">
    <property type="term" value="F:ABC-type transporter activity"/>
    <property type="evidence" value="ECO:0007669"/>
    <property type="project" value="InterPro"/>
</dbReference>
<dbReference type="OrthoDB" id="63571at2759"/>